<reference evidence="2" key="2">
    <citation type="submission" date="2023-06" db="EMBL/GenBank/DDBJ databases">
        <authorList>
            <consortium name="Lawrence Berkeley National Laboratory"/>
            <person name="Haridas S."/>
            <person name="Hensen N."/>
            <person name="Bonometti L."/>
            <person name="Westerberg I."/>
            <person name="Brannstrom I.O."/>
            <person name="Guillou S."/>
            <person name="Cros-Aarteil S."/>
            <person name="Calhoun S."/>
            <person name="Kuo A."/>
            <person name="Mondo S."/>
            <person name="Pangilinan J."/>
            <person name="Riley R."/>
            <person name="Labutti K."/>
            <person name="Andreopoulos B."/>
            <person name="Lipzen A."/>
            <person name="Chen C."/>
            <person name="Yanf M."/>
            <person name="Daum C."/>
            <person name="Ng V."/>
            <person name="Clum A."/>
            <person name="Steindorff A."/>
            <person name="Ohm R."/>
            <person name="Martin F."/>
            <person name="Silar P."/>
            <person name="Natvig D."/>
            <person name="Lalanne C."/>
            <person name="Gautier V."/>
            <person name="Ament-Velasquez S.L."/>
            <person name="Kruys A."/>
            <person name="Hutchinson M.I."/>
            <person name="Powell A.J."/>
            <person name="Barry K."/>
            <person name="Miller A.N."/>
            <person name="Grigoriev I.V."/>
            <person name="Debuchy R."/>
            <person name="Gladieux P."/>
            <person name="Thoren M.H."/>
            <person name="Johannesson H."/>
        </authorList>
    </citation>
    <scope>NUCLEOTIDE SEQUENCE</scope>
    <source>
        <strain evidence="2">CBS 314.62</strain>
    </source>
</reference>
<evidence type="ECO:0000313" key="3">
    <source>
        <dbReference type="Proteomes" id="UP001270362"/>
    </source>
</evidence>
<comment type="caution">
    <text evidence="2">The sequence shown here is derived from an EMBL/GenBank/DDBJ whole genome shotgun (WGS) entry which is preliminary data.</text>
</comment>
<dbReference type="AlphaFoldDB" id="A0AAE1C966"/>
<gene>
    <name evidence="2" type="ORF">B0T22DRAFT_264032</name>
</gene>
<organism evidence="2 3">
    <name type="scientific">Podospora appendiculata</name>
    <dbReference type="NCBI Taxonomy" id="314037"/>
    <lineage>
        <taxon>Eukaryota</taxon>
        <taxon>Fungi</taxon>
        <taxon>Dikarya</taxon>
        <taxon>Ascomycota</taxon>
        <taxon>Pezizomycotina</taxon>
        <taxon>Sordariomycetes</taxon>
        <taxon>Sordariomycetidae</taxon>
        <taxon>Sordariales</taxon>
        <taxon>Podosporaceae</taxon>
        <taxon>Podospora</taxon>
    </lineage>
</organism>
<dbReference type="Proteomes" id="UP001270362">
    <property type="component" value="Unassembled WGS sequence"/>
</dbReference>
<protein>
    <submittedName>
        <fullName evidence="2">Uncharacterized protein</fullName>
    </submittedName>
</protein>
<name>A0AAE1C966_9PEZI</name>
<keyword evidence="3" id="KW-1185">Reference proteome</keyword>
<reference evidence="2" key="1">
    <citation type="journal article" date="2023" name="Mol. Phylogenet. Evol.">
        <title>Genome-scale phylogeny and comparative genomics of the fungal order Sordariales.</title>
        <authorList>
            <person name="Hensen N."/>
            <person name="Bonometti L."/>
            <person name="Westerberg I."/>
            <person name="Brannstrom I.O."/>
            <person name="Guillou S."/>
            <person name="Cros-Aarteil S."/>
            <person name="Calhoun S."/>
            <person name="Haridas S."/>
            <person name="Kuo A."/>
            <person name="Mondo S."/>
            <person name="Pangilinan J."/>
            <person name="Riley R."/>
            <person name="LaButti K."/>
            <person name="Andreopoulos B."/>
            <person name="Lipzen A."/>
            <person name="Chen C."/>
            <person name="Yan M."/>
            <person name="Daum C."/>
            <person name="Ng V."/>
            <person name="Clum A."/>
            <person name="Steindorff A."/>
            <person name="Ohm R.A."/>
            <person name="Martin F."/>
            <person name="Silar P."/>
            <person name="Natvig D.O."/>
            <person name="Lalanne C."/>
            <person name="Gautier V."/>
            <person name="Ament-Velasquez S.L."/>
            <person name="Kruys A."/>
            <person name="Hutchinson M.I."/>
            <person name="Powell A.J."/>
            <person name="Barry K."/>
            <person name="Miller A.N."/>
            <person name="Grigoriev I.V."/>
            <person name="Debuchy R."/>
            <person name="Gladieux P."/>
            <person name="Hiltunen Thoren M."/>
            <person name="Johannesson H."/>
        </authorList>
    </citation>
    <scope>NUCLEOTIDE SEQUENCE</scope>
    <source>
        <strain evidence="2">CBS 314.62</strain>
    </source>
</reference>
<proteinExistence type="predicted"/>
<evidence type="ECO:0000313" key="2">
    <source>
        <dbReference type="EMBL" id="KAK3683862.1"/>
    </source>
</evidence>
<sequence length="141" mass="15400">MRWPAAVAIAIAVAVASRSRSRSRRQQPSQQTTSRECCRRPLPRRGSFQVPQVWVEEAKEAAPASPEASGTALGKYQLVAFRHMLPVGSNWGMVSCVGPSFPGSSFQFPVSSFQFPGSRFQVIMNSDQGGGRWKRSSLGTI</sequence>
<accession>A0AAE1C966</accession>
<dbReference type="EMBL" id="JAULSO010000004">
    <property type="protein sequence ID" value="KAK3683862.1"/>
    <property type="molecule type" value="Genomic_DNA"/>
</dbReference>
<feature type="compositionally biased region" description="Low complexity" evidence="1">
    <location>
        <begin position="26"/>
        <end position="35"/>
    </location>
</feature>
<evidence type="ECO:0000256" key="1">
    <source>
        <dbReference type="SAM" id="MobiDB-lite"/>
    </source>
</evidence>
<feature type="region of interest" description="Disordered" evidence="1">
    <location>
        <begin position="20"/>
        <end position="44"/>
    </location>
</feature>